<evidence type="ECO:0000313" key="2">
    <source>
        <dbReference type="Proteomes" id="UP000215616"/>
    </source>
</evidence>
<protein>
    <submittedName>
        <fullName evidence="1">Uncharacterized protein</fullName>
    </submittedName>
</protein>
<accession>A0A258D6T0</accession>
<proteinExistence type="predicted"/>
<gene>
    <name evidence="1" type="ORF">B7Z12_09415</name>
</gene>
<evidence type="ECO:0000313" key="1">
    <source>
        <dbReference type="EMBL" id="OYX03675.1"/>
    </source>
</evidence>
<sequence length="76" mass="7899">MPGPSNDDLPSSLSDDAAFAVAEILEEYVPTSAEDYARLADEAEAGAARFDGGPGLAHEVAGELRRRAQALRDAGP</sequence>
<reference evidence="1 2" key="1">
    <citation type="submission" date="2017-03" db="EMBL/GenBank/DDBJ databases">
        <title>Lifting the veil on microbial sulfur biogeochemistry in mining wastewaters.</title>
        <authorList>
            <person name="Kantor R.S."/>
            <person name="Colenbrander Nelson T."/>
            <person name="Marshall S."/>
            <person name="Bennett D."/>
            <person name="Apte S."/>
            <person name="Camacho D."/>
            <person name="Thomas B.C."/>
            <person name="Warren L.A."/>
            <person name="Banfield J.F."/>
        </authorList>
    </citation>
    <scope>NUCLEOTIDE SEQUENCE [LARGE SCALE GENOMIC DNA]</scope>
    <source>
        <strain evidence="1">32-67-7</strain>
    </source>
</reference>
<comment type="caution">
    <text evidence="1">The sequence shown here is derived from an EMBL/GenBank/DDBJ whole genome shotgun (WGS) entry which is preliminary data.</text>
</comment>
<dbReference type="EMBL" id="NCDQ01000128">
    <property type="protein sequence ID" value="OYX03675.1"/>
    <property type="molecule type" value="Genomic_DNA"/>
</dbReference>
<organism evidence="1 2">
    <name type="scientific">Caulobacter vibrioides</name>
    <name type="common">Caulobacter crescentus</name>
    <dbReference type="NCBI Taxonomy" id="155892"/>
    <lineage>
        <taxon>Bacteria</taxon>
        <taxon>Pseudomonadati</taxon>
        <taxon>Pseudomonadota</taxon>
        <taxon>Alphaproteobacteria</taxon>
        <taxon>Caulobacterales</taxon>
        <taxon>Caulobacteraceae</taxon>
        <taxon>Caulobacter</taxon>
    </lineage>
</organism>
<dbReference type="Proteomes" id="UP000215616">
    <property type="component" value="Unassembled WGS sequence"/>
</dbReference>
<name>A0A258D6T0_CAUVI</name>
<dbReference type="AlphaFoldDB" id="A0A258D6T0"/>